<sequence>MALELEKSPFDAALSLKAKNCGRWNYTKLEMNYSALVNQTHQPSEVEKEAPLLRGTEDEEPRGVEEVCHSAPSVSKKSGKHYEMPFMPSGRFCKVKANTTYLERQPLGGKANDSSDGPYHFSRGGLHPEEQQMNAVKRSNSAELLPGWLEVPEVLPVKAVDSAFYSPSAGTHRSHDAGCRSHMAFAPYSSTPKHLSYKRDPYFNAGLPAFTRTDISSQPPEDSDLEQQEMTGSKSFSTGGALLLPETSAPWYRHSLSDLEDTPMVGTRKPMSVDYCSLLGQVRKMSSFQADYWACAIPDSLPPSPDRRSPHWDPNKEYEDLLDYTYPLRPKYKLAKNPKDSTVHDSGVELDTLSISPESTLKSGSVQDQEQPAVGLQSVQRFSTPWLKRSERLAPASHYRLTPVGKVSIADAGHSACRIGISREMAEGLSPQCTGPAPSSSANIGQGGWSSRGHDCLQKREATASNFIPSTQVLPLKKACSSDEEYLSLPPRLKELETLAQQLTDLSLTERKSEGDHVHDDLPCISMTGEHQAEGGGKESPWELPCDPCPTSSPQAHGKQGLPRNQDCRDREHVLRGTACLDFLEARCLEFLEGGSQPNEQEKDHCTDSLAQHIKIFCCQLEELIRWLHKIAEVTDNWIPPKPDIESVKASVQHYLEFKKDLADHQALSEGVLQDGERLLQSIASNSPVLQDTLSLIAKQSSELEGHAARLYESVLAAMDALSAGLMRNCDASPAEAQAESSR</sequence>
<name>A0A8D2JGE0_VARKO</name>
<feature type="region of interest" description="Disordered" evidence="5">
    <location>
        <begin position="212"/>
        <end position="235"/>
    </location>
</feature>
<dbReference type="GeneID" id="123035722"/>
<comment type="subcellular location">
    <subcellularLocation>
        <location evidence="1">Endomembrane system</location>
    </subcellularLocation>
</comment>
<gene>
    <name evidence="6" type="primary">CEP68</name>
</gene>
<dbReference type="RefSeq" id="XP_044310119.1">
    <property type="nucleotide sequence ID" value="XM_044454184.1"/>
</dbReference>
<feature type="compositionally biased region" description="Polar residues" evidence="5">
    <location>
        <begin position="431"/>
        <end position="444"/>
    </location>
</feature>
<feature type="region of interest" description="Disordered" evidence="5">
    <location>
        <begin position="430"/>
        <end position="452"/>
    </location>
</feature>
<dbReference type="RefSeq" id="XP_044310115.1">
    <property type="nucleotide sequence ID" value="XM_044454180.1"/>
</dbReference>
<organism evidence="6 7">
    <name type="scientific">Varanus komodoensis</name>
    <name type="common">Komodo dragon</name>
    <dbReference type="NCBI Taxonomy" id="61221"/>
    <lineage>
        <taxon>Eukaryota</taxon>
        <taxon>Metazoa</taxon>
        <taxon>Chordata</taxon>
        <taxon>Craniata</taxon>
        <taxon>Vertebrata</taxon>
        <taxon>Euteleostomi</taxon>
        <taxon>Lepidosauria</taxon>
        <taxon>Squamata</taxon>
        <taxon>Bifurcata</taxon>
        <taxon>Unidentata</taxon>
        <taxon>Episquamata</taxon>
        <taxon>Toxicofera</taxon>
        <taxon>Anguimorpha</taxon>
        <taxon>Paleoanguimorpha</taxon>
        <taxon>Varanoidea</taxon>
        <taxon>Varanidae</taxon>
        <taxon>Varanus</taxon>
    </lineage>
</organism>
<dbReference type="Proteomes" id="UP000694545">
    <property type="component" value="Unplaced"/>
</dbReference>
<evidence type="ECO:0000256" key="5">
    <source>
        <dbReference type="SAM" id="MobiDB-lite"/>
    </source>
</evidence>
<evidence type="ECO:0000256" key="4">
    <source>
        <dbReference type="ARBA" id="ARBA00023136"/>
    </source>
</evidence>
<dbReference type="SUPFAM" id="SSF46966">
    <property type="entry name" value="Spectrin repeat"/>
    <property type="match status" value="1"/>
</dbReference>
<keyword evidence="4" id="KW-0472">Membrane</keyword>
<dbReference type="RefSeq" id="XP_044310120.1">
    <property type="nucleotide sequence ID" value="XM_044454185.1"/>
</dbReference>
<reference evidence="6" key="2">
    <citation type="submission" date="2025-09" db="UniProtKB">
        <authorList>
            <consortium name="Ensembl"/>
        </authorList>
    </citation>
    <scope>IDENTIFICATION</scope>
</reference>
<keyword evidence="7" id="KW-1185">Reference proteome</keyword>
<accession>A0A8D2JGE0</accession>
<dbReference type="Gene3D" id="1.20.58.60">
    <property type="match status" value="1"/>
</dbReference>
<dbReference type="RefSeq" id="XP_044310117.1">
    <property type="nucleotide sequence ID" value="XM_044454182.1"/>
</dbReference>
<evidence type="ECO:0000313" key="7">
    <source>
        <dbReference type="Proteomes" id="UP000694545"/>
    </source>
</evidence>
<dbReference type="PANTHER" id="PTHR14514">
    <property type="entry name" value="PKA ANCHORING PROTEIN"/>
    <property type="match status" value="1"/>
</dbReference>
<dbReference type="OMA" id="EHIQLFC"/>
<evidence type="ECO:0000256" key="1">
    <source>
        <dbReference type="ARBA" id="ARBA00004308"/>
    </source>
</evidence>
<dbReference type="RefSeq" id="XP_044310121.1">
    <property type="nucleotide sequence ID" value="XM_044454186.1"/>
</dbReference>
<dbReference type="CTD" id="23177"/>
<dbReference type="AlphaFoldDB" id="A0A8D2JGE0"/>
<evidence type="ECO:0000256" key="3">
    <source>
        <dbReference type="ARBA" id="ARBA00022737"/>
    </source>
</evidence>
<dbReference type="Ensembl" id="ENSVKKT00000011989.1">
    <property type="protein sequence ID" value="ENSVKKP00000011710.1"/>
    <property type="gene ID" value="ENSVKKG00000008151.1"/>
</dbReference>
<evidence type="ECO:0000313" key="6">
    <source>
        <dbReference type="Ensembl" id="ENSVKKP00000011710.1"/>
    </source>
</evidence>
<keyword evidence="3" id="KW-0677">Repeat</keyword>
<protein>
    <submittedName>
        <fullName evidence="6">Centrosomal protein 68</fullName>
    </submittedName>
</protein>
<keyword evidence="2" id="KW-0597">Phosphoprotein</keyword>
<feature type="region of interest" description="Disordered" evidence="5">
    <location>
        <begin position="40"/>
        <end position="78"/>
    </location>
</feature>
<dbReference type="KEGG" id="vko:123035722"/>
<dbReference type="PANTHER" id="PTHR14514:SF2">
    <property type="entry name" value="A-KINASE ANCHOR PROTEIN 6"/>
    <property type="match status" value="1"/>
</dbReference>
<dbReference type="OrthoDB" id="9448174at2759"/>
<reference evidence="6" key="1">
    <citation type="submission" date="2025-08" db="UniProtKB">
        <authorList>
            <consortium name="Ensembl"/>
        </authorList>
    </citation>
    <scope>IDENTIFICATION</scope>
</reference>
<proteinExistence type="predicted"/>
<dbReference type="RefSeq" id="XP_044310118.1">
    <property type="nucleotide sequence ID" value="XM_044454183.1"/>
</dbReference>
<dbReference type="RefSeq" id="XP_044310122.1">
    <property type="nucleotide sequence ID" value="XM_044454187.1"/>
</dbReference>
<evidence type="ECO:0000256" key="2">
    <source>
        <dbReference type="ARBA" id="ARBA00022553"/>
    </source>
</evidence>